<protein>
    <submittedName>
        <fullName evidence="2">Uncharacterized protein</fullName>
    </submittedName>
</protein>
<sequence>MQLALRIAYESLQYLAVPVVGNWLFGLLFASIDGTQALAIVFIGILMKAMVIMFPPTPEGYLFDTMQDKTLNVDEYLEKATYRELAITSIGLFMGIASFITAIVSTQVINMNDGIVASVIQIIIEIITKVTIGAHLIMEIYHKYRVLQVIEKSNNFIDYVIGTLLNLWFYAIYLYPAFSQGVHLRIVFDL</sequence>
<keyword evidence="1" id="KW-0812">Transmembrane</keyword>
<keyword evidence="3" id="KW-1185">Reference proteome</keyword>
<keyword evidence="1" id="KW-1133">Transmembrane helix</keyword>
<gene>
    <name evidence="2" type="ORF">FGO68_gene3806</name>
</gene>
<evidence type="ECO:0000256" key="1">
    <source>
        <dbReference type="SAM" id="Phobius"/>
    </source>
</evidence>
<feature type="transmembrane region" description="Helical" evidence="1">
    <location>
        <begin position="156"/>
        <end position="175"/>
    </location>
</feature>
<feature type="transmembrane region" description="Helical" evidence="1">
    <location>
        <begin position="38"/>
        <end position="56"/>
    </location>
</feature>
<proteinExistence type="predicted"/>
<feature type="transmembrane region" description="Helical" evidence="1">
    <location>
        <begin position="12"/>
        <end position="32"/>
    </location>
</feature>
<organism evidence="2 3">
    <name type="scientific">Halteria grandinella</name>
    <dbReference type="NCBI Taxonomy" id="5974"/>
    <lineage>
        <taxon>Eukaryota</taxon>
        <taxon>Sar</taxon>
        <taxon>Alveolata</taxon>
        <taxon>Ciliophora</taxon>
        <taxon>Intramacronucleata</taxon>
        <taxon>Spirotrichea</taxon>
        <taxon>Stichotrichia</taxon>
        <taxon>Sporadotrichida</taxon>
        <taxon>Halteriidae</taxon>
        <taxon>Halteria</taxon>
    </lineage>
</organism>
<evidence type="ECO:0000313" key="2">
    <source>
        <dbReference type="EMBL" id="TNV75422.1"/>
    </source>
</evidence>
<comment type="caution">
    <text evidence="2">The sequence shown here is derived from an EMBL/GenBank/DDBJ whole genome shotgun (WGS) entry which is preliminary data.</text>
</comment>
<dbReference type="AlphaFoldDB" id="A0A8J8SYE2"/>
<name>A0A8J8SYE2_HALGN</name>
<dbReference type="EMBL" id="RRYP01015624">
    <property type="protein sequence ID" value="TNV75422.1"/>
    <property type="molecule type" value="Genomic_DNA"/>
</dbReference>
<evidence type="ECO:0000313" key="3">
    <source>
        <dbReference type="Proteomes" id="UP000785679"/>
    </source>
</evidence>
<feature type="transmembrane region" description="Helical" evidence="1">
    <location>
        <begin position="85"/>
        <end position="109"/>
    </location>
</feature>
<keyword evidence="1" id="KW-0472">Membrane</keyword>
<feature type="transmembrane region" description="Helical" evidence="1">
    <location>
        <begin position="115"/>
        <end position="136"/>
    </location>
</feature>
<dbReference type="Proteomes" id="UP000785679">
    <property type="component" value="Unassembled WGS sequence"/>
</dbReference>
<reference evidence="2" key="1">
    <citation type="submission" date="2019-06" db="EMBL/GenBank/DDBJ databases">
        <authorList>
            <person name="Zheng W."/>
        </authorList>
    </citation>
    <scope>NUCLEOTIDE SEQUENCE</scope>
    <source>
        <strain evidence="2">QDHG01</strain>
    </source>
</reference>
<accession>A0A8J8SYE2</accession>